<dbReference type="Pfam" id="PF13557">
    <property type="entry name" value="Phenol_MetA_deg"/>
    <property type="match status" value="1"/>
</dbReference>
<dbReference type="InterPro" id="IPR025737">
    <property type="entry name" value="FApF"/>
</dbReference>
<organism evidence="1">
    <name type="scientific">Bradyrhizobium quebecense</name>
    <dbReference type="NCBI Taxonomy" id="2748629"/>
    <lineage>
        <taxon>Bacteria</taxon>
        <taxon>Pseudomonadati</taxon>
        <taxon>Pseudomonadota</taxon>
        <taxon>Alphaproteobacteria</taxon>
        <taxon>Hyphomicrobiales</taxon>
        <taxon>Nitrobacteraceae</taxon>
        <taxon>Bradyrhizobium</taxon>
    </lineage>
</organism>
<dbReference type="EMBL" id="JABWSX010000001">
    <property type="protein sequence ID" value="NVL10732.1"/>
    <property type="molecule type" value="Genomic_DNA"/>
</dbReference>
<accession>A0A973WTM5</accession>
<dbReference type="AlphaFoldDB" id="A0A973WTM5"/>
<name>A0A973WTM5_9BRAD</name>
<proteinExistence type="predicted"/>
<evidence type="ECO:0000313" key="1">
    <source>
        <dbReference type="EMBL" id="NVL10732.1"/>
    </source>
</evidence>
<sequence length="358" mass="37677">MGHEISRSGIGFAPWRPSIGIIVASFVLCSQSALADESGISFWLPGQFGSLAAVPQAAPGWALGAVYYHTTVSASGNVAAAREIQVGRIPPTVNVSLNANLNAQADLIILAPTYTFATPVLGGQLAMGVTGIFGRTSTTIDGTLTASVGGFAATRMGSISDSLTSVGDLYPVVTLKWNNGVHNWMTYATGDIPVGAYDPNRLSNIGIGHGAIDGGGGYTYLNPATGHEFSGVAGFTYNFKNPDTQVQSGVDFHFDWGASQFLSKQLFVGLVGYAYQQISDDTGPHPIQNGFRSRVLGVGPQIGYLFPVGNMQGYLNLKGYGEFDAANRPSGWNTWLTFSISPTAPDSTVTPTRHLVTK</sequence>
<protein>
    <submittedName>
        <fullName evidence="1">Transporter</fullName>
    </submittedName>
</protein>
<comment type="caution">
    <text evidence="1">The sequence shown here is derived from an EMBL/GenBank/DDBJ whole genome shotgun (WGS) entry which is preliminary data.</text>
</comment>
<reference evidence="1" key="1">
    <citation type="submission" date="2020-06" db="EMBL/GenBank/DDBJ databases">
        <title>Whole Genome Sequence of Bradyrhizobium sp. Strain 66S1MB.</title>
        <authorList>
            <person name="Bromfield E."/>
            <person name="Cloutier S."/>
        </authorList>
    </citation>
    <scope>NUCLEOTIDE SEQUENCE</scope>
    <source>
        <strain evidence="1">66S1MB</strain>
    </source>
</reference>
<dbReference type="RefSeq" id="WP_176533816.1">
    <property type="nucleotide sequence ID" value="NZ_CP088022.1"/>
</dbReference>
<gene>
    <name evidence="1" type="ORF">HU230_34805</name>
</gene>